<gene>
    <name evidence="1" type="ORF">C8N34_10291</name>
</gene>
<dbReference type="AlphaFoldDB" id="A0A2T6B8C9"/>
<accession>A0A2T6B8C9</accession>
<dbReference type="Proteomes" id="UP000244224">
    <property type="component" value="Unassembled WGS sequence"/>
</dbReference>
<evidence type="ECO:0000313" key="2">
    <source>
        <dbReference type="Proteomes" id="UP000244224"/>
    </source>
</evidence>
<name>A0A2T6B8C9_9RHOB</name>
<dbReference type="EMBL" id="QBKP01000002">
    <property type="protein sequence ID" value="PTX52313.1"/>
    <property type="molecule type" value="Genomic_DNA"/>
</dbReference>
<reference evidence="1 2" key="1">
    <citation type="submission" date="2018-04" db="EMBL/GenBank/DDBJ databases">
        <title>Genomic Encyclopedia of Archaeal and Bacterial Type Strains, Phase II (KMG-II): from individual species to whole genera.</title>
        <authorList>
            <person name="Goeker M."/>
        </authorList>
    </citation>
    <scope>NUCLEOTIDE SEQUENCE [LARGE SCALE GENOMIC DNA]</scope>
    <source>
        <strain evidence="1 2">DSM 21823</strain>
    </source>
</reference>
<evidence type="ECO:0000313" key="1">
    <source>
        <dbReference type="EMBL" id="PTX52313.1"/>
    </source>
</evidence>
<comment type="caution">
    <text evidence="1">The sequence shown here is derived from an EMBL/GenBank/DDBJ whole genome shotgun (WGS) entry which is preliminary data.</text>
</comment>
<organism evidence="1 2">
    <name type="scientific">Gemmobacter caeni</name>
    <dbReference type="NCBI Taxonomy" id="589035"/>
    <lineage>
        <taxon>Bacteria</taxon>
        <taxon>Pseudomonadati</taxon>
        <taxon>Pseudomonadota</taxon>
        <taxon>Alphaproteobacteria</taxon>
        <taxon>Rhodobacterales</taxon>
        <taxon>Paracoccaceae</taxon>
        <taxon>Gemmobacter</taxon>
    </lineage>
</organism>
<proteinExistence type="predicted"/>
<dbReference type="RefSeq" id="WP_145693539.1">
    <property type="nucleotide sequence ID" value="NZ_QBKP01000002.1"/>
</dbReference>
<sequence length="200" mass="21206">MTDQKPEKKSDRDWSTRVGTVKEGSIETFTTKGGEEALRAIVVNAEGKESIVEAFGAPAQEKLRAAADADKPMVFRGPAYFTEGNVPHVMIATVSAQAEPKADAPAKTAEEIEAEKAARAEANKARAAERNASRVAVEAGSVGIGDTVEKDGVKHEVNHVGETFERDGKQVAYAYFGELGAELAAKAAEKAKEEDASPSM</sequence>
<keyword evidence="2" id="KW-1185">Reference proteome</keyword>
<protein>
    <submittedName>
        <fullName evidence="1">Uncharacterized protein</fullName>
    </submittedName>
</protein>